<evidence type="ECO:0000256" key="4">
    <source>
        <dbReference type="ARBA" id="ARBA00023002"/>
    </source>
</evidence>
<protein>
    <recommendedName>
        <fullName evidence="5">FAD/NAD(P)-binding domain-containing protein</fullName>
    </recommendedName>
</protein>
<feature type="domain" description="FAD/NAD(P)-binding" evidence="5">
    <location>
        <begin position="26"/>
        <end position="67"/>
    </location>
</feature>
<reference evidence="7" key="2">
    <citation type="journal article" date="2017" name="Nat. Plants">
        <title>The Aegilops tauschii genome reveals multiple impacts of transposons.</title>
        <authorList>
            <person name="Zhao G."/>
            <person name="Zou C."/>
            <person name="Li K."/>
            <person name="Wang K."/>
            <person name="Li T."/>
            <person name="Gao L."/>
            <person name="Zhang X."/>
            <person name="Wang H."/>
            <person name="Yang Z."/>
            <person name="Liu X."/>
            <person name="Jiang W."/>
            <person name="Mao L."/>
            <person name="Kong X."/>
            <person name="Jiao Y."/>
            <person name="Jia J."/>
        </authorList>
    </citation>
    <scope>NUCLEOTIDE SEQUENCE [LARGE SCALE GENOMIC DNA]</scope>
    <source>
        <strain evidence="7">cv. AL8/78</strain>
    </source>
</reference>
<reference evidence="6" key="5">
    <citation type="journal article" date="2021" name="G3 (Bethesda)">
        <title>Aegilops tauschii genome assembly Aet v5.0 features greater sequence contiguity and improved annotation.</title>
        <authorList>
            <person name="Wang L."/>
            <person name="Zhu T."/>
            <person name="Rodriguez J.C."/>
            <person name="Deal K.R."/>
            <person name="Dubcovsky J."/>
            <person name="McGuire P.E."/>
            <person name="Lux T."/>
            <person name="Spannagl M."/>
            <person name="Mayer K.F.X."/>
            <person name="Baldrich P."/>
            <person name="Meyers B.C."/>
            <person name="Huo N."/>
            <person name="Gu Y.Q."/>
            <person name="Zhou H."/>
            <person name="Devos K.M."/>
            <person name="Bennetzen J.L."/>
            <person name="Unver T."/>
            <person name="Budak H."/>
            <person name="Gulick P.J."/>
            <person name="Galiba G."/>
            <person name="Kalapos B."/>
            <person name="Nelson D.R."/>
            <person name="Li P."/>
            <person name="You F.M."/>
            <person name="Luo M.C."/>
            <person name="Dvorak J."/>
        </authorList>
    </citation>
    <scope>NUCLEOTIDE SEQUENCE [LARGE SCALE GENOMIC DNA]</scope>
    <source>
        <strain evidence="6">cv. AL8/78</strain>
    </source>
</reference>
<evidence type="ECO:0000259" key="5">
    <source>
        <dbReference type="Pfam" id="PF07992"/>
    </source>
</evidence>
<comment type="cofactor">
    <cofactor evidence="1">
        <name>FAD</name>
        <dbReference type="ChEBI" id="CHEBI:57692"/>
    </cofactor>
</comment>
<name>A0A453PD99_AEGTS</name>
<keyword evidence="3" id="KW-0274">FAD</keyword>
<evidence type="ECO:0000313" key="7">
    <source>
        <dbReference type="Proteomes" id="UP000015105"/>
    </source>
</evidence>
<dbReference type="PANTHER" id="PTHR43557:SF2">
    <property type="entry name" value="RIESKE DOMAIN-CONTAINING PROTEIN-RELATED"/>
    <property type="match status" value="1"/>
</dbReference>
<evidence type="ECO:0000256" key="1">
    <source>
        <dbReference type="ARBA" id="ARBA00001974"/>
    </source>
</evidence>
<keyword evidence="2" id="KW-0285">Flavoprotein</keyword>
<dbReference type="AlphaFoldDB" id="A0A453PD99"/>
<keyword evidence="7" id="KW-1185">Reference proteome</keyword>
<dbReference type="Gramene" id="AET6Gv20692700.12">
    <property type="protein sequence ID" value="AET6Gv20692700.12"/>
    <property type="gene ID" value="AET6Gv20692700"/>
</dbReference>
<reference evidence="7" key="1">
    <citation type="journal article" date="2014" name="Science">
        <title>Ancient hybridizations among the ancestral genomes of bread wheat.</title>
        <authorList>
            <consortium name="International Wheat Genome Sequencing Consortium,"/>
            <person name="Marcussen T."/>
            <person name="Sandve S.R."/>
            <person name="Heier L."/>
            <person name="Spannagl M."/>
            <person name="Pfeifer M."/>
            <person name="Jakobsen K.S."/>
            <person name="Wulff B.B."/>
            <person name="Steuernagel B."/>
            <person name="Mayer K.F."/>
            <person name="Olsen O.A."/>
        </authorList>
    </citation>
    <scope>NUCLEOTIDE SEQUENCE [LARGE SCALE GENOMIC DNA]</scope>
    <source>
        <strain evidence="7">cv. AL8/78</strain>
    </source>
</reference>
<dbReference type="Gene3D" id="3.50.50.60">
    <property type="entry name" value="FAD/NAD(P)-binding domain"/>
    <property type="match status" value="1"/>
</dbReference>
<reference evidence="6" key="3">
    <citation type="journal article" date="2017" name="Nature">
        <title>Genome sequence of the progenitor of the wheat D genome Aegilops tauschii.</title>
        <authorList>
            <person name="Luo M.C."/>
            <person name="Gu Y.Q."/>
            <person name="Puiu D."/>
            <person name="Wang H."/>
            <person name="Twardziok S.O."/>
            <person name="Deal K.R."/>
            <person name="Huo N."/>
            <person name="Zhu T."/>
            <person name="Wang L."/>
            <person name="Wang Y."/>
            <person name="McGuire P.E."/>
            <person name="Liu S."/>
            <person name="Long H."/>
            <person name="Ramasamy R.K."/>
            <person name="Rodriguez J.C."/>
            <person name="Van S.L."/>
            <person name="Yuan L."/>
            <person name="Wang Z."/>
            <person name="Xia Z."/>
            <person name="Xiao L."/>
            <person name="Anderson O.D."/>
            <person name="Ouyang S."/>
            <person name="Liang Y."/>
            <person name="Zimin A.V."/>
            <person name="Pertea G."/>
            <person name="Qi P."/>
            <person name="Bennetzen J.L."/>
            <person name="Dai X."/>
            <person name="Dawson M.W."/>
            <person name="Muller H.G."/>
            <person name="Kugler K."/>
            <person name="Rivarola-Duarte L."/>
            <person name="Spannagl M."/>
            <person name="Mayer K.F.X."/>
            <person name="Lu F.H."/>
            <person name="Bevan M.W."/>
            <person name="Leroy P."/>
            <person name="Li P."/>
            <person name="You F.M."/>
            <person name="Sun Q."/>
            <person name="Liu Z."/>
            <person name="Lyons E."/>
            <person name="Wicker T."/>
            <person name="Salzberg S.L."/>
            <person name="Devos K.M."/>
            <person name="Dvorak J."/>
        </authorList>
    </citation>
    <scope>NUCLEOTIDE SEQUENCE [LARGE SCALE GENOMIC DNA]</scope>
    <source>
        <strain evidence="6">cv. AL8/78</strain>
    </source>
</reference>
<proteinExistence type="predicted"/>
<dbReference type="Pfam" id="PF07992">
    <property type="entry name" value="Pyr_redox_2"/>
    <property type="match status" value="1"/>
</dbReference>
<dbReference type="EnsemblPlants" id="AET6Gv20692700.12">
    <property type="protein sequence ID" value="AET6Gv20692700.12"/>
    <property type="gene ID" value="AET6Gv20692700"/>
</dbReference>
<dbReference type="GO" id="GO:0005737">
    <property type="term" value="C:cytoplasm"/>
    <property type="evidence" value="ECO:0007669"/>
    <property type="project" value="TreeGrafter"/>
</dbReference>
<keyword evidence="4" id="KW-0560">Oxidoreductase</keyword>
<reference evidence="6" key="4">
    <citation type="submission" date="2019-03" db="UniProtKB">
        <authorList>
            <consortium name="EnsemblPlants"/>
        </authorList>
    </citation>
    <scope>IDENTIFICATION</scope>
</reference>
<dbReference type="GO" id="GO:0016651">
    <property type="term" value="F:oxidoreductase activity, acting on NAD(P)H"/>
    <property type="evidence" value="ECO:0007669"/>
    <property type="project" value="TreeGrafter"/>
</dbReference>
<dbReference type="SUPFAM" id="SSF51905">
    <property type="entry name" value="FAD/NAD(P)-binding domain"/>
    <property type="match status" value="1"/>
</dbReference>
<evidence type="ECO:0000313" key="6">
    <source>
        <dbReference type="EnsemblPlants" id="AET6Gv20692700.12"/>
    </source>
</evidence>
<dbReference type="InterPro" id="IPR023753">
    <property type="entry name" value="FAD/NAD-binding_dom"/>
</dbReference>
<dbReference type="PANTHER" id="PTHR43557">
    <property type="entry name" value="APOPTOSIS-INDUCING FACTOR 1"/>
    <property type="match status" value="1"/>
</dbReference>
<dbReference type="InterPro" id="IPR036188">
    <property type="entry name" value="FAD/NAD-bd_sf"/>
</dbReference>
<dbReference type="InterPro" id="IPR050446">
    <property type="entry name" value="FAD-oxidoreductase/Apoptosis"/>
</dbReference>
<organism evidence="6 7">
    <name type="scientific">Aegilops tauschii subsp. strangulata</name>
    <name type="common">Goatgrass</name>
    <dbReference type="NCBI Taxonomy" id="200361"/>
    <lineage>
        <taxon>Eukaryota</taxon>
        <taxon>Viridiplantae</taxon>
        <taxon>Streptophyta</taxon>
        <taxon>Embryophyta</taxon>
        <taxon>Tracheophyta</taxon>
        <taxon>Spermatophyta</taxon>
        <taxon>Magnoliopsida</taxon>
        <taxon>Liliopsida</taxon>
        <taxon>Poales</taxon>
        <taxon>Poaceae</taxon>
        <taxon>BOP clade</taxon>
        <taxon>Pooideae</taxon>
        <taxon>Triticodae</taxon>
        <taxon>Triticeae</taxon>
        <taxon>Triticinae</taxon>
        <taxon>Aegilops</taxon>
    </lineage>
</organism>
<evidence type="ECO:0000256" key="2">
    <source>
        <dbReference type="ARBA" id="ARBA00022630"/>
    </source>
</evidence>
<dbReference type="Proteomes" id="UP000015105">
    <property type="component" value="Chromosome 6D"/>
</dbReference>
<accession>A0A453PD99</accession>
<evidence type="ECO:0000256" key="3">
    <source>
        <dbReference type="ARBA" id="ARBA00022827"/>
    </source>
</evidence>
<sequence>DPSRLPKFHTCVGANDELLTTKWYKEQGIELVLGTRVISADVRRKTLLTATGETISYKTLIIATGARV</sequence>